<feature type="compositionally biased region" description="Low complexity" evidence="1">
    <location>
        <begin position="125"/>
        <end position="141"/>
    </location>
</feature>
<dbReference type="STRING" id="1330018.A0A167R974"/>
<evidence type="ECO:0000256" key="1">
    <source>
        <dbReference type="SAM" id="MobiDB-lite"/>
    </source>
</evidence>
<protein>
    <recommendedName>
        <fullName evidence="4">TPR-like protein</fullName>
    </recommendedName>
</protein>
<dbReference type="InterPro" id="IPR011990">
    <property type="entry name" value="TPR-like_helical_dom_sf"/>
</dbReference>
<dbReference type="AlphaFoldDB" id="A0A167R974"/>
<dbReference type="OrthoDB" id="1724687at2759"/>
<dbReference type="EMBL" id="KV417268">
    <property type="protein sequence ID" value="KZP00686.1"/>
    <property type="molecule type" value="Genomic_DNA"/>
</dbReference>
<evidence type="ECO:0000313" key="2">
    <source>
        <dbReference type="EMBL" id="KZP00686.1"/>
    </source>
</evidence>
<keyword evidence="3" id="KW-1185">Reference proteome</keyword>
<evidence type="ECO:0008006" key="4">
    <source>
        <dbReference type="Google" id="ProtNLM"/>
    </source>
</evidence>
<dbReference type="SUPFAM" id="SSF48452">
    <property type="entry name" value="TPR-like"/>
    <property type="match status" value="1"/>
</dbReference>
<accession>A0A167R974</accession>
<dbReference type="Gene3D" id="1.25.40.10">
    <property type="entry name" value="Tetratricopeptide repeat domain"/>
    <property type="match status" value="1"/>
</dbReference>
<name>A0A167R974_CALVF</name>
<dbReference type="Proteomes" id="UP000076738">
    <property type="component" value="Unassembled WGS sequence"/>
</dbReference>
<evidence type="ECO:0000313" key="3">
    <source>
        <dbReference type="Proteomes" id="UP000076738"/>
    </source>
</evidence>
<feature type="region of interest" description="Disordered" evidence="1">
    <location>
        <begin position="120"/>
        <end position="150"/>
    </location>
</feature>
<proteinExistence type="predicted"/>
<gene>
    <name evidence="2" type="ORF">CALVIDRAFT_208284</name>
</gene>
<organism evidence="2 3">
    <name type="scientific">Calocera viscosa (strain TUFC12733)</name>
    <dbReference type="NCBI Taxonomy" id="1330018"/>
    <lineage>
        <taxon>Eukaryota</taxon>
        <taxon>Fungi</taxon>
        <taxon>Dikarya</taxon>
        <taxon>Basidiomycota</taxon>
        <taxon>Agaricomycotina</taxon>
        <taxon>Dacrymycetes</taxon>
        <taxon>Dacrymycetales</taxon>
        <taxon>Dacrymycetaceae</taxon>
        <taxon>Calocera</taxon>
    </lineage>
</organism>
<reference evidence="2 3" key="1">
    <citation type="journal article" date="2016" name="Mol. Biol. Evol.">
        <title>Comparative Genomics of Early-Diverging Mushroom-Forming Fungi Provides Insights into the Origins of Lignocellulose Decay Capabilities.</title>
        <authorList>
            <person name="Nagy L.G."/>
            <person name="Riley R."/>
            <person name="Tritt A."/>
            <person name="Adam C."/>
            <person name="Daum C."/>
            <person name="Floudas D."/>
            <person name="Sun H."/>
            <person name="Yadav J.S."/>
            <person name="Pangilinan J."/>
            <person name="Larsson K.H."/>
            <person name="Matsuura K."/>
            <person name="Barry K."/>
            <person name="Labutti K."/>
            <person name="Kuo R."/>
            <person name="Ohm R.A."/>
            <person name="Bhattacharya S.S."/>
            <person name="Shirouzu T."/>
            <person name="Yoshinaga Y."/>
            <person name="Martin F.M."/>
            <person name="Grigoriev I.V."/>
            <person name="Hibbett D.S."/>
        </authorList>
    </citation>
    <scope>NUCLEOTIDE SEQUENCE [LARGE SCALE GENOMIC DNA]</scope>
    <source>
        <strain evidence="2 3">TUFC12733</strain>
    </source>
</reference>
<sequence>MSAPFPQPPSPADLEKALQAFDPTPLFMQSLPSSPAGEGYETYQARSAQEPCARGHGGWCVQRALNFKELGNEYFRGKRWREAVGFYTQGIDACPRISSCARAFCSTARRATWNYKTTAKCSRTPRSSSSPLQQPQTLLPLGKGGGGEQVGRGYDGQVEEVIWCVCAVTNDMGVPPAKSARVTRNTQPNILQAEKVQVKIALQENV</sequence>